<dbReference type="InterPro" id="IPR000719">
    <property type="entry name" value="Prot_kinase_dom"/>
</dbReference>
<feature type="compositionally biased region" description="Acidic residues" evidence="1">
    <location>
        <begin position="45"/>
        <end position="59"/>
    </location>
</feature>
<proteinExistence type="predicted"/>
<dbReference type="Pfam" id="PF00069">
    <property type="entry name" value="Pkinase"/>
    <property type="match status" value="1"/>
</dbReference>
<dbReference type="Gene3D" id="1.10.510.10">
    <property type="entry name" value="Transferase(Phosphotransferase) domain 1"/>
    <property type="match status" value="1"/>
</dbReference>
<sequence length="418" mass="46606">MSDDEWPAEVEKSYERVRILGQGAFGSVWLAKVKHAASLSTTEETCNDDDQSLEGDDFDAPSSSAIKTQQPYVAFKRIHAADSSEIQYASREIDILSEIRHPNVIQCFGHYNMADCRLVVLTLADGPNLQQLVDHGGALSTSLARLASRHLIAAVSYLHGRGVMHRDIIHQDTLRNNESSWNDEDKFWDDKYSFDEKEWQVILVDFGFAKALTQKEVGASCRASVKQLFEKQASQHGLMKKGDNDKPPTIMNRRFSFECRPIKGMSAVGTKAFAAPEVTKARTKSSTDEALTNCVSDYGFISDSYSEVPSDVTDVMGFMSANSNPLLIILSTIFSCGKKNKRRKRYKFLDETPKPARELIAKLMKIKAEERLAVPLAKDEPWIKGGCTKDDPVVILPEGDIVVGHTDPVVCLRCSVHR</sequence>
<dbReference type="Gene3D" id="3.30.200.20">
    <property type="entry name" value="Phosphorylase Kinase, domain 1"/>
    <property type="match status" value="1"/>
</dbReference>
<evidence type="ECO:0000313" key="4">
    <source>
        <dbReference type="Proteomes" id="UP001530400"/>
    </source>
</evidence>
<organism evidence="3 4">
    <name type="scientific">Cyclotella atomus</name>
    <dbReference type="NCBI Taxonomy" id="382360"/>
    <lineage>
        <taxon>Eukaryota</taxon>
        <taxon>Sar</taxon>
        <taxon>Stramenopiles</taxon>
        <taxon>Ochrophyta</taxon>
        <taxon>Bacillariophyta</taxon>
        <taxon>Coscinodiscophyceae</taxon>
        <taxon>Thalassiosirophycidae</taxon>
        <taxon>Stephanodiscales</taxon>
        <taxon>Stephanodiscaceae</taxon>
        <taxon>Cyclotella</taxon>
    </lineage>
</organism>
<evidence type="ECO:0000313" key="3">
    <source>
        <dbReference type="EMBL" id="KAL3780318.1"/>
    </source>
</evidence>
<dbReference type="Proteomes" id="UP001530400">
    <property type="component" value="Unassembled WGS sequence"/>
</dbReference>
<reference evidence="3 4" key="1">
    <citation type="submission" date="2024-10" db="EMBL/GenBank/DDBJ databases">
        <title>Updated reference genomes for cyclostephanoid diatoms.</title>
        <authorList>
            <person name="Roberts W.R."/>
            <person name="Alverson A.J."/>
        </authorList>
    </citation>
    <scope>NUCLEOTIDE SEQUENCE [LARGE SCALE GENOMIC DNA]</scope>
    <source>
        <strain evidence="3 4">AJA010-31</strain>
    </source>
</reference>
<name>A0ABD3NYF7_9STRA</name>
<evidence type="ECO:0000256" key="1">
    <source>
        <dbReference type="SAM" id="MobiDB-lite"/>
    </source>
</evidence>
<evidence type="ECO:0000259" key="2">
    <source>
        <dbReference type="PROSITE" id="PS50011"/>
    </source>
</evidence>
<dbReference type="InterPro" id="IPR011009">
    <property type="entry name" value="Kinase-like_dom_sf"/>
</dbReference>
<dbReference type="SUPFAM" id="SSF56112">
    <property type="entry name" value="Protein kinase-like (PK-like)"/>
    <property type="match status" value="1"/>
</dbReference>
<protein>
    <recommendedName>
        <fullName evidence="2">Protein kinase domain-containing protein</fullName>
    </recommendedName>
</protein>
<dbReference type="PROSITE" id="PS50011">
    <property type="entry name" value="PROTEIN_KINASE_DOM"/>
    <property type="match status" value="1"/>
</dbReference>
<accession>A0ABD3NYF7</accession>
<feature type="domain" description="Protein kinase" evidence="2">
    <location>
        <begin position="14"/>
        <end position="383"/>
    </location>
</feature>
<dbReference type="AlphaFoldDB" id="A0ABD3NYF7"/>
<comment type="caution">
    <text evidence="3">The sequence shown here is derived from an EMBL/GenBank/DDBJ whole genome shotgun (WGS) entry which is preliminary data.</text>
</comment>
<feature type="region of interest" description="Disordered" evidence="1">
    <location>
        <begin position="41"/>
        <end position="61"/>
    </location>
</feature>
<dbReference type="PANTHER" id="PTHR44167">
    <property type="entry name" value="OVARIAN-SPECIFIC SERINE/THREONINE-PROTEIN KINASE LOK-RELATED"/>
    <property type="match status" value="1"/>
</dbReference>
<dbReference type="PANTHER" id="PTHR44167:SF30">
    <property type="entry name" value="PHOSPHORYLASE KINASE"/>
    <property type="match status" value="1"/>
</dbReference>
<keyword evidence="4" id="KW-1185">Reference proteome</keyword>
<dbReference type="EMBL" id="JALLPJ020000897">
    <property type="protein sequence ID" value="KAL3780318.1"/>
    <property type="molecule type" value="Genomic_DNA"/>
</dbReference>
<gene>
    <name evidence="3" type="ORF">ACHAWO_010105</name>
</gene>